<protein>
    <submittedName>
        <fullName evidence="2">Uncharacterized protein</fullName>
    </submittedName>
</protein>
<reference evidence="2 3" key="1">
    <citation type="submission" date="2016-07" db="EMBL/GenBank/DDBJ databases">
        <title>Multiple horizontal gene transfer events from other fungi enriched the ability of initially mycotrophic Trichoderma (Ascomycota) to feed on dead plant biomass.</title>
        <authorList>
            <consortium name="DOE Joint Genome Institute"/>
            <person name="Aerts A."/>
            <person name="Atanasova L."/>
            <person name="Chenthamara K."/>
            <person name="Zhang J."/>
            <person name="Grujic M."/>
            <person name="Henrissat B."/>
            <person name="Kuo A."/>
            <person name="Salamov A."/>
            <person name="Lipzen A."/>
            <person name="Labutti K."/>
            <person name="Barry K."/>
            <person name="Miao Y."/>
            <person name="Rahimi M.J."/>
            <person name="Shen Q."/>
            <person name="Grigoriev I.V."/>
            <person name="Kubicek C.P."/>
            <person name="Druzhinina I.S."/>
        </authorList>
    </citation>
    <scope>NUCLEOTIDE SEQUENCE [LARGE SCALE GENOMIC DNA]</scope>
    <source>
        <strain evidence="2 3">ATCC 18648</strain>
    </source>
</reference>
<dbReference type="Proteomes" id="UP000240760">
    <property type="component" value="Unassembled WGS sequence"/>
</dbReference>
<name>A0A2T4C266_TRILO</name>
<evidence type="ECO:0000313" key="2">
    <source>
        <dbReference type="EMBL" id="PTB75663.1"/>
    </source>
</evidence>
<feature type="region of interest" description="Disordered" evidence="1">
    <location>
        <begin position="1"/>
        <end position="21"/>
    </location>
</feature>
<evidence type="ECO:0000313" key="3">
    <source>
        <dbReference type="Proteomes" id="UP000240760"/>
    </source>
</evidence>
<accession>A0A2T4C266</accession>
<evidence type="ECO:0000256" key="1">
    <source>
        <dbReference type="SAM" id="MobiDB-lite"/>
    </source>
</evidence>
<dbReference type="EMBL" id="KZ679133">
    <property type="protein sequence ID" value="PTB75663.1"/>
    <property type="molecule type" value="Genomic_DNA"/>
</dbReference>
<gene>
    <name evidence="2" type="ORF">M440DRAFT_1258640</name>
</gene>
<keyword evidence="3" id="KW-1185">Reference proteome</keyword>
<proteinExistence type="predicted"/>
<dbReference type="AlphaFoldDB" id="A0A2T4C266"/>
<dbReference type="OrthoDB" id="10487323at2759"/>
<organism evidence="2 3">
    <name type="scientific">Trichoderma longibrachiatum ATCC 18648</name>
    <dbReference type="NCBI Taxonomy" id="983965"/>
    <lineage>
        <taxon>Eukaryota</taxon>
        <taxon>Fungi</taxon>
        <taxon>Dikarya</taxon>
        <taxon>Ascomycota</taxon>
        <taxon>Pezizomycotina</taxon>
        <taxon>Sordariomycetes</taxon>
        <taxon>Hypocreomycetidae</taxon>
        <taxon>Hypocreales</taxon>
        <taxon>Hypocreaceae</taxon>
        <taxon>Trichoderma</taxon>
    </lineage>
</organism>
<sequence length="172" mass="18470">MQAMQRHPQRTRGSKQGMSFDAGGADGWVRWTVRARVGLAAGEANLENITQTLSTTPRSERPSPAQQTATGPSRPPSVNPLAKRLLLRAPDRGSWRQSAVAISLPVQALGQYEVTVGSSKRSRSISRNAFRTGPLSSILVAFRATTIRFFPSSMTGTCSNSPVSVGLYRAGT</sequence>
<feature type="region of interest" description="Disordered" evidence="1">
    <location>
        <begin position="52"/>
        <end position="79"/>
    </location>
</feature>